<dbReference type="EMBL" id="CP072754">
    <property type="protein sequence ID" value="QUC17763.1"/>
    <property type="molecule type" value="Genomic_DNA"/>
</dbReference>
<dbReference type="PANTHER" id="PTHR31735">
    <property type="entry name" value="VACUOLAR MEMBRANE PROTEIN YPL162C"/>
    <property type="match status" value="1"/>
</dbReference>
<evidence type="ECO:0000313" key="4">
    <source>
        <dbReference type="Proteomes" id="UP000027002"/>
    </source>
</evidence>
<dbReference type="Pfam" id="PF12400">
    <property type="entry name" value="STIMATE"/>
    <property type="match status" value="1"/>
</dbReference>
<feature type="transmembrane region" description="Helical" evidence="2">
    <location>
        <begin position="270"/>
        <end position="291"/>
    </location>
</feature>
<feature type="compositionally biased region" description="Low complexity" evidence="1">
    <location>
        <begin position="386"/>
        <end position="395"/>
    </location>
</feature>
<dbReference type="GeneID" id="66062782"/>
<name>A0A8E5MEW7_USTVR</name>
<feature type="transmembrane region" description="Helical" evidence="2">
    <location>
        <begin position="117"/>
        <end position="135"/>
    </location>
</feature>
<evidence type="ECO:0008006" key="5">
    <source>
        <dbReference type="Google" id="ProtNLM"/>
    </source>
</evidence>
<proteinExistence type="predicted"/>
<keyword evidence="4" id="KW-1185">Reference proteome</keyword>
<evidence type="ECO:0000313" key="3">
    <source>
        <dbReference type="EMBL" id="QUC17763.1"/>
    </source>
</evidence>
<keyword evidence="2" id="KW-1133">Transmembrane helix</keyword>
<dbReference type="GO" id="GO:0016020">
    <property type="term" value="C:membrane"/>
    <property type="evidence" value="ECO:0007669"/>
    <property type="project" value="TreeGrafter"/>
</dbReference>
<dbReference type="KEGG" id="uvi:66062782"/>
<organism evidence="3 4">
    <name type="scientific">Ustilaginoidea virens</name>
    <name type="common">Rice false smut fungus</name>
    <name type="synonym">Villosiclava virens</name>
    <dbReference type="NCBI Taxonomy" id="1159556"/>
    <lineage>
        <taxon>Eukaryota</taxon>
        <taxon>Fungi</taxon>
        <taxon>Dikarya</taxon>
        <taxon>Ascomycota</taxon>
        <taxon>Pezizomycotina</taxon>
        <taxon>Sordariomycetes</taxon>
        <taxon>Hypocreomycetidae</taxon>
        <taxon>Hypocreales</taxon>
        <taxon>Clavicipitaceae</taxon>
        <taxon>Ustilaginoidea</taxon>
    </lineage>
</organism>
<feature type="transmembrane region" description="Helical" evidence="2">
    <location>
        <begin position="183"/>
        <end position="204"/>
    </location>
</feature>
<dbReference type="OrthoDB" id="431202at2759"/>
<dbReference type="Proteomes" id="UP000027002">
    <property type="component" value="Chromosome 2"/>
</dbReference>
<feature type="compositionally biased region" description="Acidic residues" evidence="1">
    <location>
        <begin position="341"/>
        <end position="352"/>
    </location>
</feature>
<feature type="transmembrane region" description="Helical" evidence="2">
    <location>
        <begin position="230"/>
        <end position="250"/>
    </location>
</feature>
<gene>
    <name evidence="3" type="ORF">UV8b_02004</name>
</gene>
<keyword evidence="2" id="KW-0812">Transmembrane</keyword>
<evidence type="ECO:0000256" key="1">
    <source>
        <dbReference type="SAM" id="MobiDB-lite"/>
    </source>
</evidence>
<feature type="region of interest" description="Disordered" evidence="1">
    <location>
        <begin position="304"/>
        <end position="411"/>
    </location>
</feature>
<dbReference type="InterPro" id="IPR022127">
    <property type="entry name" value="STIMATE/YPL162C"/>
</dbReference>
<feature type="transmembrane region" description="Helical" evidence="2">
    <location>
        <begin position="74"/>
        <end position="96"/>
    </location>
</feature>
<dbReference type="PANTHER" id="PTHR31735:SF1">
    <property type="entry name" value="VACUOLAR MEMBRANE PROTEIN YPL162C"/>
    <property type="match status" value="1"/>
</dbReference>
<accession>A0A8E5MEW7</accession>
<sequence>MQPLLDRRDAQHADFAAVVGVDAPSAVATVLSSAVSAAVVAVAAAATGAPTTAPSSVPDPDPPRRHGSEGECQLLGSFALLVQAALGALALLSLVFKRCRERPQRPLKIWFFDVSKQVFGSVLVHIANIFMSMLTSGRFMPMLTSGRFSIKLEPGAAQARAEDPYVPNPCSLYLLNLGIDTTLGIPILIILLKIITGLVALTPLGKPVESIQSGHYGDPPNAWWWLKQSLLYFCGLFGMKLCVLIVFLLMPWISQIGDWALSWTEGNEELQIAFVMMIFPLIMNALQYYIIDSFIKQKQAGGGHERLASDDADQAPLRGPYRSRAPRASRARSVDGHADDSDSDSDSDADFDFDSHARPLRSKRSRSSVDDEYDPAYHGDAHAHPVVGSGSGSSRSRVDGLPIGRELYPKE</sequence>
<feature type="region of interest" description="Disordered" evidence="1">
    <location>
        <begin position="49"/>
        <end position="69"/>
    </location>
</feature>
<dbReference type="RefSeq" id="XP_042995436.1">
    <property type="nucleotide sequence ID" value="XM_043139502.1"/>
</dbReference>
<protein>
    <recommendedName>
        <fullName evidence="5">Vacuolar membrane protein</fullName>
    </recommendedName>
</protein>
<feature type="compositionally biased region" description="Low complexity" evidence="1">
    <location>
        <begin position="49"/>
        <end position="58"/>
    </location>
</feature>
<dbReference type="AlphaFoldDB" id="A0A8E5MEW7"/>
<evidence type="ECO:0000256" key="2">
    <source>
        <dbReference type="SAM" id="Phobius"/>
    </source>
</evidence>
<keyword evidence="2" id="KW-0472">Membrane</keyword>
<reference evidence="3" key="1">
    <citation type="submission" date="2020-03" db="EMBL/GenBank/DDBJ databases">
        <title>A mixture of massive structural variations and highly conserved coding sequences in Ustilaginoidea virens genome.</title>
        <authorList>
            <person name="Zhang K."/>
            <person name="Zhao Z."/>
            <person name="Zhang Z."/>
            <person name="Li Y."/>
            <person name="Hsiang T."/>
            <person name="Sun W."/>
        </authorList>
    </citation>
    <scope>NUCLEOTIDE SEQUENCE</scope>
    <source>
        <strain evidence="3">UV-8b</strain>
    </source>
</reference>